<evidence type="ECO:0000256" key="1">
    <source>
        <dbReference type="SAM" id="MobiDB-lite"/>
    </source>
</evidence>
<name>A0ABP9JXX0_9NOCA</name>
<dbReference type="Pfam" id="PF08486">
    <property type="entry name" value="SpoIID"/>
    <property type="match status" value="1"/>
</dbReference>
<reference evidence="4" key="1">
    <citation type="journal article" date="2019" name="Int. J. Syst. Evol. Microbiol.">
        <title>The Global Catalogue of Microorganisms (GCM) 10K type strain sequencing project: providing services to taxonomists for standard genome sequencing and annotation.</title>
        <authorList>
            <consortium name="The Broad Institute Genomics Platform"/>
            <consortium name="The Broad Institute Genome Sequencing Center for Infectious Disease"/>
            <person name="Wu L."/>
            <person name="Ma J."/>
        </authorList>
    </citation>
    <scope>NUCLEOTIDE SEQUENCE [LARGE SCALE GENOMIC DNA]</scope>
    <source>
        <strain evidence="4">JCM 18298</strain>
    </source>
</reference>
<gene>
    <name evidence="3" type="ORF">GCM10023318_13410</name>
</gene>
<feature type="compositionally biased region" description="Low complexity" evidence="1">
    <location>
        <begin position="421"/>
        <end position="434"/>
    </location>
</feature>
<feature type="compositionally biased region" description="Low complexity" evidence="1">
    <location>
        <begin position="292"/>
        <end position="301"/>
    </location>
</feature>
<keyword evidence="4" id="KW-1185">Reference proteome</keyword>
<organism evidence="3 4">
    <name type="scientific">Nocardia callitridis</name>
    <dbReference type="NCBI Taxonomy" id="648753"/>
    <lineage>
        <taxon>Bacteria</taxon>
        <taxon>Bacillati</taxon>
        <taxon>Actinomycetota</taxon>
        <taxon>Actinomycetes</taxon>
        <taxon>Mycobacteriales</taxon>
        <taxon>Nocardiaceae</taxon>
        <taxon>Nocardia</taxon>
    </lineage>
</organism>
<dbReference type="Proteomes" id="UP001500603">
    <property type="component" value="Unassembled WGS sequence"/>
</dbReference>
<evidence type="ECO:0000313" key="3">
    <source>
        <dbReference type="EMBL" id="GAA5047191.1"/>
    </source>
</evidence>
<dbReference type="RefSeq" id="WP_345494151.1">
    <property type="nucleotide sequence ID" value="NZ_BAABJM010000001.1"/>
</dbReference>
<proteinExistence type="predicted"/>
<feature type="region of interest" description="Disordered" evidence="1">
    <location>
        <begin position="270"/>
        <end position="320"/>
    </location>
</feature>
<dbReference type="InterPro" id="IPR013486">
    <property type="entry name" value="SpoIID/LytB"/>
</dbReference>
<protein>
    <recommendedName>
        <fullName evidence="2">Sporulation stage II protein D amidase enhancer LytB N-terminal domain-containing protein</fullName>
    </recommendedName>
</protein>
<comment type="caution">
    <text evidence="3">The sequence shown here is derived from an EMBL/GenBank/DDBJ whole genome shotgun (WGS) entry which is preliminary data.</text>
</comment>
<evidence type="ECO:0000259" key="2">
    <source>
        <dbReference type="Pfam" id="PF08486"/>
    </source>
</evidence>
<accession>A0ABP9JXX0</accession>
<sequence>MLVAGAAALLVGSALTLSRHVDDYRTVAGEGHGRGMSQVGAFDGALDGWNADRILDHYYPGATRATIPAVPIRVRLDDQNDSTLDTYADAGAFVADRELEPGQVAHLTPLPDGGANVVVTAGCDGAEVWQETTEDPWVRPVDPGVARPAAEHLHLCGGRAYRGALGVALEDSEARTVNEVGIEDYLLGVVPAEVQANWADKGAAEALRAQAIAARSYALAEDRYPYAQTCDSTDCQMYPGTEKEDPRAADAVATTAGTVLLRDGRVLRSEYSSAPDGGHPADINTFEVGPSPEELGALAPAPAEPENPDIPVDPTEVGAAPEGESAIDAEYRRIGGPDSAIGAATGPEMDLPQGAGTYRRYDNGVIIVTPVLGARVVNYTEMLQLIPDSSQRDDGGSDGSTTSDPIKPGPQEPGAPELVGPSADVVVPEASAPVAPEPGGP</sequence>
<feature type="domain" description="Sporulation stage II protein D amidase enhancer LytB N-terminal" evidence="2">
    <location>
        <begin position="171"/>
        <end position="260"/>
    </location>
</feature>
<evidence type="ECO:0000313" key="4">
    <source>
        <dbReference type="Proteomes" id="UP001500603"/>
    </source>
</evidence>
<dbReference type="InterPro" id="IPR013693">
    <property type="entry name" value="SpoIID/LytB_N"/>
</dbReference>
<dbReference type="EMBL" id="BAABJM010000001">
    <property type="protein sequence ID" value="GAA5047191.1"/>
    <property type="molecule type" value="Genomic_DNA"/>
</dbReference>
<dbReference type="NCBIfam" id="TIGR02669">
    <property type="entry name" value="SpoIID_LytB"/>
    <property type="match status" value="1"/>
</dbReference>
<feature type="region of interest" description="Disordered" evidence="1">
    <location>
        <begin position="387"/>
        <end position="441"/>
    </location>
</feature>